<name>A0A2M9G064_9PROT</name>
<organism evidence="3 4">
    <name type="scientific">Minwuia thermotolerans</name>
    <dbReference type="NCBI Taxonomy" id="2056226"/>
    <lineage>
        <taxon>Bacteria</taxon>
        <taxon>Pseudomonadati</taxon>
        <taxon>Pseudomonadota</taxon>
        <taxon>Alphaproteobacteria</taxon>
        <taxon>Minwuiales</taxon>
        <taxon>Minwuiaceae</taxon>
        <taxon>Minwuia</taxon>
    </lineage>
</organism>
<gene>
    <name evidence="3" type="ORF">CVT23_14380</name>
</gene>
<keyword evidence="4" id="KW-1185">Reference proteome</keyword>
<dbReference type="GO" id="GO:0004519">
    <property type="term" value="F:endonuclease activity"/>
    <property type="evidence" value="ECO:0007669"/>
    <property type="project" value="UniProtKB-KW"/>
</dbReference>
<dbReference type="Gene3D" id="3.40.1440.10">
    <property type="entry name" value="GIY-YIG endonuclease"/>
    <property type="match status" value="1"/>
</dbReference>
<dbReference type="SMART" id="SM00465">
    <property type="entry name" value="GIYc"/>
    <property type="match status" value="1"/>
</dbReference>
<protein>
    <submittedName>
        <fullName evidence="3">Endonuclease</fullName>
    </submittedName>
</protein>
<dbReference type="PROSITE" id="PS50164">
    <property type="entry name" value="GIY_YIG"/>
    <property type="match status" value="1"/>
</dbReference>
<dbReference type="RefSeq" id="WP_109794015.1">
    <property type="nucleotide sequence ID" value="NZ_PHIG01000037.1"/>
</dbReference>
<reference evidence="3 4" key="1">
    <citation type="submission" date="2017-11" db="EMBL/GenBank/DDBJ databases">
        <title>Draft genome sequence of Rhizobiales bacterium SY3-13.</title>
        <authorList>
            <person name="Sun C."/>
        </authorList>
    </citation>
    <scope>NUCLEOTIDE SEQUENCE [LARGE SCALE GENOMIC DNA]</scope>
    <source>
        <strain evidence="3 4">SY3-13</strain>
    </source>
</reference>
<dbReference type="AlphaFoldDB" id="A0A2M9G064"/>
<dbReference type="InterPro" id="IPR035901">
    <property type="entry name" value="GIY-YIG_endonuc_sf"/>
</dbReference>
<proteinExistence type="inferred from homology"/>
<dbReference type="Proteomes" id="UP000229498">
    <property type="component" value="Unassembled WGS sequence"/>
</dbReference>
<comment type="similarity">
    <text evidence="1">Belongs to the UPF0213 family.</text>
</comment>
<dbReference type="CDD" id="cd10448">
    <property type="entry name" value="GIY-YIG_unchar_3"/>
    <property type="match status" value="1"/>
</dbReference>
<evidence type="ECO:0000259" key="2">
    <source>
        <dbReference type="PROSITE" id="PS50164"/>
    </source>
</evidence>
<keyword evidence="3" id="KW-0255">Endonuclease</keyword>
<dbReference type="PANTHER" id="PTHR34477:SF5">
    <property type="entry name" value="BSL5627 PROTEIN"/>
    <property type="match status" value="1"/>
</dbReference>
<dbReference type="SUPFAM" id="SSF82771">
    <property type="entry name" value="GIY-YIG endonuclease"/>
    <property type="match status" value="1"/>
</dbReference>
<dbReference type="PANTHER" id="PTHR34477">
    <property type="entry name" value="UPF0213 PROTEIN YHBQ"/>
    <property type="match status" value="1"/>
</dbReference>
<accession>A0A2M9G064</accession>
<evidence type="ECO:0000256" key="1">
    <source>
        <dbReference type="ARBA" id="ARBA00007435"/>
    </source>
</evidence>
<dbReference type="Pfam" id="PF01541">
    <property type="entry name" value="GIY-YIG"/>
    <property type="match status" value="1"/>
</dbReference>
<keyword evidence="3" id="KW-0378">Hydrolase</keyword>
<dbReference type="InterPro" id="IPR050190">
    <property type="entry name" value="UPF0213_domain"/>
</dbReference>
<dbReference type="EMBL" id="PHIG01000037">
    <property type="protein sequence ID" value="PJK29096.1"/>
    <property type="molecule type" value="Genomic_DNA"/>
</dbReference>
<evidence type="ECO:0000313" key="3">
    <source>
        <dbReference type="EMBL" id="PJK29096.1"/>
    </source>
</evidence>
<comment type="caution">
    <text evidence="3">The sequence shown here is derived from an EMBL/GenBank/DDBJ whole genome shotgun (WGS) entry which is preliminary data.</text>
</comment>
<dbReference type="InterPro" id="IPR000305">
    <property type="entry name" value="GIY-YIG_endonuc"/>
</dbReference>
<evidence type="ECO:0000313" key="4">
    <source>
        <dbReference type="Proteomes" id="UP000229498"/>
    </source>
</evidence>
<sequence length="114" mass="13547">MARDRLVYILTDHRNGTFYVGMTNDLVRRMEQHRAGTAGSFSERYGLRHLVWYERHDDPNMAIRREKRIKRWPRAWKLKTIEASNPDWRDLAYSLGGAAIHDCPRIPDPRTRRG</sequence>
<feature type="domain" description="GIY-YIG" evidence="2">
    <location>
        <begin position="3"/>
        <end position="79"/>
    </location>
</feature>
<dbReference type="OrthoDB" id="287318at2"/>
<keyword evidence="3" id="KW-0540">Nuclease</keyword>